<protein>
    <submittedName>
        <fullName evidence="7">Soluble lytic murein transglycosylase</fullName>
    </submittedName>
</protein>
<proteinExistence type="inferred from homology"/>
<dbReference type="InterPro" id="IPR023346">
    <property type="entry name" value="Lysozyme-like_dom_sf"/>
</dbReference>
<dbReference type="PROSITE" id="PS51257">
    <property type="entry name" value="PROKAR_LIPOPROTEIN"/>
    <property type="match status" value="1"/>
</dbReference>
<evidence type="ECO:0000256" key="4">
    <source>
        <dbReference type="SAM" id="SignalP"/>
    </source>
</evidence>
<organism evidence="7 8">
    <name type="scientific">Marinospirillum alkaliphilum DSM 21637</name>
    <dbReference type="NCBI Taxonomy" id="1122209"/>
    <lineage>
        <taxon>Bacteria</taxon>
        <taxon>Pseudomonadati</taxon>
        <taxon>Pseudomonadota</taxon>
        <taxon>Gammaproteobacteria</taxon>
        <taxon>Oceanospirillales</taxon>
        <taxon>Oceanospirillaceae</taxon>
        <taxon>Marinospirillum</taxon>
    </lineage>
</organism>
<feature type="domain" description="Murein transglycosylase-C N-terminal" evidence="6">
    <location>
        <begin position="172"/>
        <end position="324"/>
    </location>
</feature>
<comment type="similarity">
    <text evidence="1">Belongs to the transglycosylase Slt family.</text>
</comment>
<dbReference type="GO" id="GO:0016020">
    <property type="term" value="C:membrane"/>
    <property type="evidence" value="ECO:0007669"/>
    <property type="project" value="InterPro"/>
</dbReference>
<evidence type="ECO:0000313" key="7">
    <source>
        <dbReference type="EMBL" id="SFX67019.1"/>
    </source>
</evidence>
<keyword evidence="8" id="KW-1185">Reference proteome</keyword>
<dbReference type="AlphaFoldDB" id="A0A1K1YZZ9"/>
<feature type="compositionally biased region" description="Pro residues" evidence="3">
    <location>
        <begin position="58"/>
        <end position="75"/>
    </location>
</feature>
<evidence type="ECO:0000313" key="8">
    <source>
        <dbReference type="Proteomes" id="UP000182350"/>
    </source>
</evidence>
<dbReference type="STRING" id="1122209.SAMN02745752_02477"/>
<dbReference type="CDD" id="cd16893">
    <property type="entry name" value="LT_MltC_MltE"/>
    <property type="match status" value="1"/>
</dbReference>
<feature type="signal peptide" evidence="4">
    <location>
        <begin position="1"/>
        <end position="24"/>
    </location>
</feature>
<keyword evidence="4" id="KW-0732">Signal</keyword>
<evidence type="ECO:0000256" key="1">
    <source>
        <dbReference type="ARBA" id="ARBA00007734"/>
    </source>
</evidence>
<evidence type="ECO:0000259" key="6">
    <source>
        <dbReference type="Pfam" id="PF11873"/>
    </source>
</evidence>
<dbReference type="PANTHER" id="PTHR37423:SF2">
    <property type="entry name" value="MEMBRANE-BOUND LYTIC MUREIN TRANSGLYCOSYLASE C"/>
    <property type="match status" value="1"/>
</dbReference>
<dbReference type="InterPro" id="IPR000189">
    <property type="entry name" value="Transglyc_AS"/>
</dbReference>
<dbReference type="Gene3D" id="1.10.530.10">
    <property type="match status" value="1"/>
</dbReference>
<accession>A0A1K1YZZ9</accession>
<dbReference type="NCBIfam" id="NF008670">
    <property type="entry name" value="PRK11671.1"/>
    <property type="match status" value="1"/>
</dbReference>
<dbReference type="PANTHER" id="PTHR37423">
    <property type="entry name" value="SOLUBLE LYTIC MUREIN TRANSGLYCOSYLASE-RELATED"/>
    <property type="match status" value="1"/>
</dbReference>
<evidence type="ECO:0000256" key="2">
    <source>
        <dbReference type="SAM" id="Coils"/>
    </source>
</evidence>
<feature type="region of interest" description="Disordered" evidence="3">
    <location>
        <begin position="37"/>
        <end position="120"/>
    </location>
</feature>
<dbReference type="SUPFAM" id="SSF53955">
    <property type="entry name" value="Lysozyme-like"/>
    <property type="match status" value="1"/>
</dbReference>
<dbReference type="Proteomes" id="UP000182350">
    <property type="component" value="Unassembled WGS sequence"/>
</dbReference>
<dbReference type="PROSITE" id="PS00922">
    <property type="entry name" value="TRANSGLYCOSYLASE"/>
    <property type="match status" value="1"/>
</dbReference>
<feature type="compositionally biased region" description="Low complexity" evidence="3">
    <location>
        <begin position="111"/>
        <end position="120"/>
    </location>
</feature>
<reference evidence="7 8" key="1">
    <citation type="submission" date="2016-11" db="EMBL/GenBank/DDBJ databases">
        <authorList>
            <person name="Jaros S."/>
            <person name="Januszkiewicz K."/>
            <person name="Wedrychowicz H."/>
        </authorList>
    </citation>
    <scope>NUCLEOTIDE SEQUENCE [LARGE SCALE GENOMIC DNA]</scope>
    <source>
        <strain evidence="7 8">DSM 21637</strain>
    </source>
</reference>
<sequence length="497" mass="55750">MHLTRRCTWPARPGFVLLMSLLLAGCQGGINHGTSSHVSVGASATPPPPVPRTQAQPRPTPVPAPRQQQQPPPPQGETRVQVRPANPQQGVPLGDDTELDVESLAPPPSTAPATRSAAPAAAATTAAVAARQQEAVPPEHATWLDRYPNLAEDLQDQRETIARLEQEVKEYREQVGQLQQQVRQRWGSTAVTAASAHQFVKYTDSYQSRGEMDFDQGVIIVETVDQENPRQRLKEAIVTTLLTPYDADNPEIYSDKSISYSGPALLAGQVLDHEGQPVRWEWRANRFADHLVNNEVQQLQRNGHVVYRVEIPLIANHTEVRGHQYEHLVRDASRRYNVDETLIYAIMETESHFNPYATSHIPAYGLMQIVPSTAGRDVFERIKKRNDQPTRNYLFNPANNIDTGTAYITILRDIYLKDIRHPLSKEYAIISGYNGGAGNVLRTFHSDRRQAINVINQLTPQQVYDRLHRNHPSAEARGYIKKVTEAQQRYRALASAR</sequence>
<dbReference type="InterPro" id="IPR024570">
    <property type="entry name" value="Murein_transglycosylaseC_N"/>
</dbReference>
<dbReference type="Pfam" id="PF01464">
    <property type="entry name" value="SLT"/>
    <property type="match status" value="1"/>
</dbReference>
<dbReference type="InterPro" id="IPR008258">
    <property type="entry name" value="Transglycosylase_SLT_dom_1"/>
</dbReference>
<feature type="chain" id="PRO_5012317878" evidence="4">
    <location>
        <begin position="25"/>
        <end position="497"/>
    </location>
</feature>
<dbReference type="OrthoDB" id="5620293at2"/>
<dbReference type="GO" id="GO:0000270">
    <property type="term" value="P:peptidoglycan metabolic process"/>
    <property type="evidence" value="ECO:0007669"/>
    <property type="project" value="InterPro"/>
</dbReference>
<gene>
    <name evidence="7" type="ORF">SAMN02745752_02477</name>
</gene>
<dbReference type="GO" id="GO:0008933">
    <property type="term" value="F:peptidoglycan lytic transglycosylase activity"/>
    <property type="evidence" value="ECO:0007669"/>
    <property type="project" value="InterPro"/>
</dbReference>
<keyword evidence="2" id="KW-0175">Coiled coil</keyword>
<evidence type="ECO:0000259" key="5">
    <source>
        <dbReference type="Pfam" id="PF01464"/>
    </source>
</evidence>
<evidence type="ECO:0000256" key="3">
    <source>
        <dbReference type="SAM" id="MobiDB-lite"/>
    </source>
</evidence>
<feature type="coiled-coil region" evidence="2">
    <location>
        <begin position="147"/>
        <end position="181"/>
    </location>
</feature>
<feature type="domain" description="Transglycosylase SLT" evidence="5">
    <location>
        <begin position="329"/>
        <end position="454"/>
    </location>
</feature>
<dbReference type="EMBL" id="FPJW01000009">
    <property type="protein sequence ID" value="SFX67019.1"/>
    <property type="molecule type" value="Genomic_DNA"/>
</dbReference>
<dbReference type="Pfam" id="PF11873">
    <property type="entry name" value="Mltc_N"/>
    <property type="match status" value="1"/>
</dbReference>
<name>A0A1K1YZZ9_9GAMM</name>